<feature type="domain" description="Putative zinc-finger" evidence="1">
    <location>
        <begin position="3"/>
        <end position="36"/>
    </location>
</feature>
<gene>
    <name evidence="2" type="ORF">SAMN06295960_4546</name>
</gene>
<evidence type="ECO:0000259" key="1">
    <source>
        <dbReference type="Pfam" id="PF13490"/>
    </source>
</evidence>
<dbReference type="EMBL" id="FXAZ01000008">
    <property type="protein sequence ID" value="SMG57771.1"/>
    <property type="molecule type" value="Genomic_DNA"/>
</dbReference>
<evidence type="ECO:0000313" key="3">
    <source>
        <dbReference type="Proteomes" id="UP000193834"/>
    </source>
</evidence>
<reference evidence="2 3" key="1">
    <citation type="submission" date="2017-04" db="EMBL/GenBank/DDBJ databases">
        <authorList>
            <person name="Afonso C.L."/>
            <person name="Miller P.J."/>
            <person name="Scott M.A."/>
            <person name="Spackman E."/>
            <person name="Goraichik I."/>
            <person name="Dimitrov K.M."/>
            <person name="Suarez D.L."/>
            <person name="Swayne D.E."/>
        </authorList>
    </citation>
    <scope>NUCLEOTIDE SEQUENCE [LARGE SCALE GENOMIC DNA]</scope>
    <source>
        <strain evidence="2 3">11</strain>
    </source>
</reference>
<dbReference type="Proteomes" id="UP000193834">
    <property type="component" value="Unassembled WGS sequence"/>
</dbReference>
<dbReference type="STRING" id="1852522.SAMN06295960_4546"/>
<proteinExistence type="predicted"/>
<dbReference type="OrthoDB" id="9782842at2"/>
<organism evidence="2 3">
    <name type="scientific">Paenibacillus aquistagni</name>
    <dbReference type="NCBI Taxonomy" id="1852522"/>
    <lineage>
        <taxon>Bacteria</taxon>
        <taxon>Bacillati</taxon>
        <taxon>Bacillota</taxon>
        <taxon>Bacilli</taxon>
        <taxon>Bacillales</taxon>
        <taxon>Paenibacillaceae</taxon>
        <taxon>Paenibacillus</taxon>
    </lineage>
</organism>
<accession>A0A1X7LV76</accession>
<dbReference type="RefSeq" id="WP_085498341.1">
    <property type="nucleotide sequence ID" value="NZ_FXAZ01000008.1"/>
</dbReference>
<sequence>MDCKQAVSLMHSLLDDDLEQSSALELKEHMLGCPACKEHFHQLESTEQLLYGFNHRLQTPSPDLTERILKAIPEKQKQQAAWLKWVKRHPAITVAAVFVLVMMGSALSMWNADQQMIVKGQQLDGVIIEENKVIIPNGKVVKGDLTIHNGLAEVYGDVEGNVTVVDGRIFQASTAHISGSVQQIDEAMSWIWYQITNLFSSAPSAK</sequence>
<dbReference type="InterPro" id="IPR027383">
    <property type="entry name" value="Znf_put"/>
</dbReference>
<protein>
    <submittedName>
        <fullName evidence="2">Transmembrane transcriptional regulator (Anti-sigma factor RsiW)</fullName>
    </submittedName>
</protein>
<keyword evidence="2" id="KW-0812">Transmembrane</keyword>
<keyword evidence="3" id="KW-1185">Reference proteome</keyword>
<name>A0A1X7LV76_9BACL</name>
<dbReference type="Pfam" id="PF13490">
    <property type="entry name" value="zf-HC2"/>
    <property type="match status" value="1"/>
</dbReference>
<evidence type="ECO:0000313" key="2">
    <source>
        <dbReference type="EMBL" id="SMG57771.1"/>
    </source>
</evidence>
<dbReference type="AlphaFoldDB" id="A0A1X7LV76"/>
<keyword evidence="2" id="KW-0472">Membrane</keyword>